<dbReference type="RefSeq" id="WP_097815567.1">
    <property type="nucleotide sequence ID" value="NZ_NVPQ01000041.1"/>
</dbReference>
<evidence type="ECO:0000313" key="2">
    <source>
        <dbReference type="Proteomes" id="UP000220111"/>
    </source>
</evidence>
<dbReference type="Proteomes" id="UP000220111">
    <property type="component" value="Unassembled WGS sequence"/>
</dbReference>
<proteinExistence type="predicted"/>
<sequence>MKRQNVSSAIGALTTLFYVHQDTEMGIRTLEHYIEMGLLNDKRLLAEIFEQTRCCDLLHAIKLFDMRAAEQIEDILRGVTL</sequence>
<comment type="caution">
    <text evidence="1">The sequence shown here is derived from an EMBL/GenBank/DDBJ whole genome shotgun (WGS) entry which is preliminary data.</text>
</comment>
<protein>
    <submittedName>
        <fullName evidence="1">Uncharacterized protein</fullName>
    </submittedName>
</protein>
<organism evidence="1 2">
    <name type="scientific">Bacillus wiedmannii</name>
    <dbReference type="NCBI Taxonomy" id="1890302"/>
    <lineage>
        <taxon>Bacteria</taxon>
        <taxon>Bacillati</taxon>
        <taxon>Bacillota</taxon>
        <taxon>Bacilli</taxon>
        <taxon>Bacillales</taxon>
        <taxon>Bacillaceae</taxon>
        <taxon>Bacillus</taxon>
        <taxon>Bacillus cereus group</taxon>
    </lineage>
</organism>
<gene>
    <name evidence="1" type="ORF">COO17_15990</name>
</gene>
<name>A0A2A7BR95_9BACI</name>
<accession>A0A2A7BR95</accession>
<dbReference type="AlphaFoldDB" id="A0A2A7BR95"/>
<reference evidence="1 2" key="1">
    <citation type="submission" date="2017-09" db="EMBL/GenBank/DDBJ databases">
        <title>Large-scale bioinformatics analysis of Bacillus genomes uncovers conserved roles of natural products in bacterial physiology.</title>
        <authorList>
            <consortium name="Agbiome Team Llc"/>
            <person name="Bleich R.M."/>
            <person name="Grubbs K.J."/>
            <person name="Santa Maria K.C."/>
            <person name="Allen S.E."/>
            <person name="Farag S."/>
            <person name="Shank E.A."/>
            <person name="Bowers A."/>
        </authorList>
    </citation>
    <scope>NUCLEOTIDE SEQUENCE [LARGE SCALE GENOMIC DNA]</scope>
    <source>
        <strain evidence="1 2">AFS098222</strain>
    </source>
</reference>
<dbReference type="EMBL" id="NVPQ01000041">
    <property type="protein sequence ID" value="PDY40627.1"/>
    <property type="molecule type" value="Genomic_DNA"/>
</dbReference>
<evidence type="ECO:0000313" key="1">
    <source>
        <dbReference type="EMBL" id="PDY40627.1"/>
    </source>
</evidence>